<dbReference type="AlphaFoldDB" id="A0A0S7BWK2"/>
<evidence type="ECO:0000313" key="1">
    <source>
        <dbReference type="EMBL" id="GAP40883.1"/>
    </source>
</evidence>
<protein>
    <submittedName>
        <fullName evidence="1">Uncharacterized protein</fullName>
    </submittedName>
</protein>
<gene>
    <name evidence="1" type="ORF">ATC1_13865</name>
</gene>
<sequence>MRFDNICMIDVSNKSREDFKKGEKMKMRSLVTGLIVIVLSVTLVGKAIAAGSFSTYNMTIPKLGGSNTTSNVTKVSSSDKAVVCSDQIGGGYTLNARIELLNGSVAAGYQSISNDQRREYTLNPSTAGSSYHARIATTIFIPVDVQATGWWSPDNPGSCGF</sequence>
<dbReference type="STRING" id="1678840.ATC1_13865"/>
<reference evidence="1" key="1">
    <citation type="journal article" date="2015" name="Genome Announc.">
        <title>Draft Genome Sequence of Anaerolineae Strain TC1, a Novel Isolate from a Methanogenic Wastewater Treatment System.</title>
        <authorList>
            <person name="Matsuura N."/>
            <person name="Tourlousse D.M."/>
            <person name="Sun L."/>
            <person name="Toyonaga M."/>
            <person name="Kuroda K."/>
            <person name="Ohashi A."/>
            <person name="Cruz R."/>
            <person name="Yamaguchi T."/>
            <person name="Sekiguchi Y."/>
        </authorList>
    </citation>
    <scope>NUCLEOTIDE SEQUENCE [LARGE SCALE GENOMIC DNA]</scope>
    <source>
        <strain evidence="1">TC1</strain>
    </source>
</reference>
<dbReference type="PATRIC" id="fig|1678840.3.peg.2248"/>
<keyword evidence="2" id="KW-1185">Reference proteome</keyword>
<evidence type="ECO:0000313" key="2">
    <source>
        <dbReference type="Proteomes" id="UP000053370"/>
    </source>
</evidence>
<dbReference type="Proteomes" id="UP000053370">
    <property type="component" value="Unassembled WGS sequence"/>
</dbReference>
<name>A0A0S7BWK2_9CHLR</name>
<dbReference type="OrthoDB" id="5149150at2"/>
<proteinExistence type="predicted"/>
<organism evidence="1">
    <name type="scientific">Flexilinea flocculi</name>
    <dbReference type="NCBI Taxonomy" id="1678840"/>
    <lineage>
        <taxon>Bacteria</taxon>
        <taxon>Bacillati</taxon>
        <taxon>Chloroflexota</taxon>
        <taxon>Anaerolineae</taxon>
        <taxon>Anaerolineales</taxon>
        <taxon>Anaerolineaceae</taxon>
        <taxon>Flexilinea</taxon>
    </lineage>
</organism>
<dbReference type="EMBL" id="DF968181">
    <property type="protein sequence ID" value="GAP40883.1"/>
    <property type="molecule type" value="Genomic_DNA"/>
</dbReference>
<accession>A0A0S7BWK2</accession>